<name>A0A8X6MTW4_NEPPI</name>
<organism evidence="1 2">
    <name type="scientific">Nephila pilipes</name>
    <name type="common">Giant wood spider</name>
    <name type="synonym">Nephila maculata</name>
    <dbReference type="NCBI Taxonomy" id="299642"/>
    <lineage>
        <taxon>Eukaryota</taxon>
        <taxon>Metazoa</taxon>
        <taxon>Ecdysozoa</taxon>
        <taxon>Arthropoda</taxon>
        <taxon>Chelicerata</taxon>
        <taxon>Arachnida</taxon>
        <taxon>Araneae</taxon>
        <taxon>Araneomorphae</taxon>
        <taxon>Entelegynae</taxon>
        <taxon>Araneoidea</taxon>
        <taxon>Nephilidae</taxon>
        <taxon>Nephila</taxon>
    </lineage>
</organism>
<evidence type="ECO:0000313" key="2">
    <source>
        <dbReference type="Proteomes" id="UP000887013"/>
    </source>
</evidence>
<keyword evidence="2" id="KW-1185">Reference proteome</keyword>
<sequence>MSPFLLSAMIKHHIKKYREQYPAAIEMLDTCLYVHDGIRSADDISQALKISKVADNIMKMLASNYANGIHMIKP</sequence>
<evidence type="ECO:0000313" key="1">
    <source>
        <dbReference type="EMBL" id="GFS77763.1"/>
    </source>
</evidence>
<dbReference type="AlphaFoldDB" id="A0A8X6MTW4"/>
<proteinExistence type="predicted"/>
<accession>A0A8X6MTW4</accession>
<dbReference type="EMBL" id="BMAW01097073">
    <property type="protein sequence ID" value="GFS77763.1"/>
    <property type="molecule type" value="Genomic_DNA"/>
</dbReference>
<protein>
    <submittedName>
        <fullName evidence="1">Uncharacterized protein</fullName>
    </submittedName>
</protein>
<comment type="caution">
    <text evidence="1">The sequence shown here is derived from an EMBL/GenBank/DDBJ whole genome shotgun (WGS) entry which is preliminary data.</text>
</comment>
<gene>
    <name evidence="1" type="ORF">NPIL_425011</name>
</gene>
<reference evidence="1" key="1">
    <citation type="submission" date="2020-08" db="EMBL/GenBank/DDBJ databases">
        <title>Multicomponent nature underlies the extraordinary mechanical properties of spider dragline silk.</title>
        <authorList>
            <person name="Kono N."/>
            <person name="Nakamura H."/>
            <person name="Mori M."/>
            <person name="Yoshida Y."/>
            <person name="Ohtoshi R."/>
            <person name="Malay A.D."/>
            <person name="Moran D.A.P."/>
            <person name="Tomita M."/>
            <person name="Numata K."/>
            <person name="Arakawa K."/>
        </authorList>
    </citation>
    <scope>NUCLEOTIDE SEQUENCE</scope>
</reference>
<dbReference type="Proteomes" id="UP000887013">
    <property type="component" value="Unassembled WGS sequence"/>
</dbReference>